<keyword evidence="4" id="KW-1185">Reference proteome</keyword>
<evidence type="ECO:0000256" key="2">
    <source>
        <dbReference type="SAM" id="SignalP"/>
    </source>
</evidence>
<accession>J9DLP1</accession>
<evidence type="ECO:0000313" key="4">
    <source>
        <dbReference type="Proteomes" id="UP000003163"/>
    </source>
</evidence>
<feature type="compositionally biased region" description="Basic and acidic residues" evidence="1">
    <location>
        <begin position="27"/>
        <end position="46"/>
    </location>
</feature>
<keyword evidence="2" id="KW-0732">Signal</keyword>
<dbReference type="VEuPathDB" id="MicrosporidiaDB:EDEG_03270"/>
<feature type="signal peptide" evidence="2">
    <location>
        <begin position="1"/>
        <end position="21"/>
    </location>
</feature>
<dbReference type="EMBL" id="AFBI03000079">
    <property type="protein sequence ID" value="EJW02287.1"/>
    <property type="molecule type" value="Genomic_DNA"/>
</dbReference>
<dbReference type="Proteomes" id="UP000003163">
    <property type="component" value="Unassembled WGS sequence"/>
</dbReference>
<feature type="compositionally biased region" description="Low complexity" evidence="1">
    <location>
        <begin position="47"/>
        <end position="56"/>
    </location>
</feature>
<feature type="region of interest" description="Disordered" evidence="1">
    <location>
        <begin position="27"/>
        <end position="79"/>
    </location>
</feature>
<evidence type="ECO:0000313" key="3">
    <source>
        <dbReference type="EMBL" id="EJW02287.1"/>
    </source>
</evidence>
<dbReference type="AlphaFoldDB" id="J9DLP1"/>
<comment type="caution">
    <text evidence="3">The sequence shown here is derived from an EMBL/GenBank/DDBJ whole genome shotgun (WGS) entry which is preliminary data.</text>
</comment>
<reference evidence="3 4" key="1">
    <citation type="submission" date="2011-08" db="EMBL/GenBank/DDBJ databases">
        <authorList>
            <person name="Liu Z.J."/>
            <person name="Shi F.L."/>
            <person name="Lu J.Q."/>
            <person name="Li M."/>
            <person name="Wang Z.L."/>
        </authorList>
    </citation>
    <scope>NUCLEOTIDE SEQUENCE [LARGE SCALE GENOMIC DNA]</scope>
    <source>
        <strain evidence="3 4">USNM 41457</strain>
    </source>
</reference>
<feature type="chain" id="PRO_5003822168" evidence="2">
    <location>
        <begin position="22"/>
        <end position="206"/>
    </location>
</feature>
<evidence type="ECO:0000256" key="1">
    <source>
        <dbReference type="SAM" id="MobiDB-lite"/>
    </source>
</evidence>
<feature type="compositionally biased region" description="Basic and acidic residues" evidence="1">
    <location>
        <begin position="62"/>
        <end position="79"/>
    </location>
</feature>
<gene>
    <name evidence="3" type="ORF">EDEG_03270</name>
</gene>
<name>J9DLP1_EDHAE</name>
<dbReference type="InParanoid" id="J9DLP1"/>
<sequence length="206" mass="24399">MIKMNLIAFLFIFNVFEYIKTEEKNKKELDDNENKNREVIIPKEKTTTNNTKNDNNSQPNIEKNDKKSKSKKQSSEKLKLNSKLKGGQIDLKSDKSALKLKNELFKDARGIRFLSKYWNQRSKNQKYQPFSKNSRRNIIDDFTKSDLSKYKYLLTPHIESVFYITDESSNNQKDSDRMVSAPLYSKDHAIYKQYKSLFKSVFNFFN</sequence>
<protein>
    <submittedName>
        <fullName evidence="3">Uncharacterized protein</fullName>
    </submittedName>
</protein>
<reference evidence="4" key="2">
    <citation type="submission" date="2015-07" db="EMBL/GenBank/DDBJ databases">
        <title>Contrasting host-pathogen interactions and genome evolution in two generalist and specialist microsporidian pathogens of mosquitoes.</title>
        <authorList>
            <consortium name="The Broad Institute Genomics Platform"/>
            <consortium name="The Broad Institute Genome Sequencing Center for Infectious Disease"/>
            <person name="Cuomo C.A."/>
            <person name="Sanscrainte N.D."/>
            <person name="Goldberg J.M."/>
            <person name="Heiman D."/>
            <person name="Young S."/>
            <person name="Zeng Q."/>
            <person name="Becnel J.J."/>
            <person name="Birren B.W."/>
        </authorList>
    </citation>
    <scope>NUCLEOTIDE SEQUENCE [LARGE SCALE GENOMIC DNA]</scope>
    <source>
        <strain evidence="4">USNM 41457</strain>
    </source>
</reference>
<dbReference type="HOGENOM" id="CLU_1331940_0_0_1"/>
<proteinExistence type="predicted"/>
<organism evidence="3 4">
    <name type="scientific">Edhazardia aedis (strain USNM 41457)</name>
    <name type="common">Microsporidian parasite</name>
    <dbReference type="NCBI Taxonomy" id="1003232"/>
    <lineage>
        <taxon>Eukaryota</taxon>
        <taxon>Fungi</taxon>
        <taxon>Fungi incertae sedis</taxon>
        <taxon>Microsporidia</taxon>
        <taxon>Edhazardia</taxon>
    </lineage>
</organism>